<protein>
    <submittedName>
        <fullName evidence="1">Uncharacterized protein</fullName>
    </submittedName>
</protein>
<gene>
    <name evidence="1" type="ORF">NC653_007999</name>
</gene>
<evidence type="ECO:0000313" key="1">
    <source>
        <dbReference type="EMBL" id="KAJ7002660.1"/>
    </source>
</evidence>
<name>A0AAD6W7X5_9ROSI</name>
<comment type="caution">
    <text evidence="1">The sequence shown here is derived from an EMBL/GenBank/DDBJ whole genome shotgun (WGS) entry which is preliminary data.</text>
</comment>
<organism evidence="1 2">
    <name type="scientific">Populus alba x Populus x berolinensis</name>
    <dbReference type="NCBI Taxonomy" id="444605"/>
    <lineage>
        <taxon>Eukaryota</taxon>
        <taxon>Viridiplantae</taxon>
        <taxon>Streptophyta</taxon>
        <taxon>Embryophyta</taxon>
        <taxon>Tracheophyta</taxon>
        <taxon>Spermatophyta</taxon>
        <taxon>Magnoliopsida</taxon>
        <taxon>eudicotyledons</taxon>
        <taxon>Gunneridae</taxon>
        <taxon>Pentapetalae</taxon>
        <taxon>rosids</taxon>
        <taxon>fabids</taxon>
        <taxon>Malpighiales</taxon>
        <taxon>Salicaceae</taxon>
        <taxon>Saliceae</taxon>
        <taxon>Populus</taxon>
    </lineage>
</organism>
<dbReference type="AlphaFoldDB" id="A0AAD6W7X5"/>
<sequence>MDSNETEVCPIKKALEISVPSSLASHLNWAVESDSVSSQAMEDAASL</sequence>
<accession>A0AAD6W7X5</accession>
<keyword evidence="2" id="KW-1185">Reference proteome</keyword>
<proteinExistence type="predicted"/>
<evidence type="ECO:0000313" key="2">
    <source>
        <dbReference type="Proteomes" id="UP001164929"/>
    </source>
</evidence>
<reference evidence="1" key="1">
    <citation type="journal article" date="2023" name="Mol. Ecol. Resour.">
        <title>Chromosome-level genome assembly of a triploid poplar Populus alba 'Berolinensis'.</title>
        <authorList>
            <person name="Chen S."/>
            <person name="Yu Y."/>
            <person name="Wang X."/>
            <person name="Wang S."/>
            <person name="Zhang T."/>
            <person name="Zhou Y."/>
            <person name="He R."/>
            <person name="Meng N."/>
            <person name="Wang Y."/>
            <person name="Liu W."/>
            <person name="Liu Z."/>
            <person name="Liu J."/>
            <person name="Guo Q."/>
            <person name="Huang H."/>
            <person name="Sederoff R.R."/>
            <person name="Wang G."/>
            <person name="Qu G."/>
            <person name="Chen S."/>
        </authorList>
    </citation>
    <scope>NUCLEOTIDE SEQUENCE</scope>
    <source>
        <strain evidence="1">SC-2020</strain>
    </source>
</reference>
<dbReference type="EMBL" id="JAQIZT010000003">
    <property type="protein sequence ID" value="KAJ7002660.1"/>
    <property type="molecule type" value="Genomic_DNA"/>
</dbReference>
<dbReference type="Proteomes" id="UP001164929">
    <property type="component" value="Chromosome 3"/>
</dbReference>